<evidence type="ECO:0000313" key="3">
    <source>
        <dbReference type="EMBL" id="MCV2402228.1"/>
    </source>
</evidence>
<dbReference type="PROSITE" id="PS51084">
    <property type="entry name" value="HIT_2"/>
    <property type="match status" value="1"/>
</dbReference>
<organism evidence="3 4">
    <name type="scientific">Marinomonas sargassi</name>
    <dbReference type="NCBI Taxonomy" id="2984494"/>
    <lineage>
        <taxon>Bacteria</taxon>
        <taxon>Pseudomonadati</taxon>
        <taxon>Pseudomonadota</taxon>
        <taxon>Gammaproteobacteria</taxon>
        <taxon>Oceanospirillales</taxon>
        <taxon>Oceanospirillaceae</taxon>
        <taxon>Marinomonas</taxon>
    </lineage>
</organism>
<dbReference type="Pfam" id="PF01230">
    <property type="entry name" value="HIT"/>
    <property type="match status" value="1"/>
</dbReference>
<reference evidence="3 4" key="1">
    <citation type="submission" date="2022-10" db="EMBL/GenBank/DDBJ databases">
        <title>Marinomonas transparenta sp. nov. and Marinomonas sargassi sp. nov., isolated from marine alga (Sargassum natans (L.) Gaillon).</title>
        <authorList>
            <person name="Wang Y."/>
        </authorList>
    </citation>
    <scope>NUCLEOTIDE SEQUENCE [LARGE SCALE GENOMIC DNA]</scope>
    <source>
        <strain evidence="3 4">C2222</strain>
    </source>
</reference>
<dbReference type="Gene3D" id="3.30.428.10">
    <property type="entry name" value="HIT-like"/>
    <property type="match status" value="1"/>
</dbReference>
<sequence length="142" mass="16478">MVNTTLEKFGYPDTLIKEYDHWIVLLRKEQVTIGSLVLCAKSDVTEFSALSPEAFTEMNVAISDIERTLKQAFDYDKINYLMLMMVDPHVHFHVFPRYADKRDACNLSMIDAGWPAAPKLVDAKVLSSQEMDELRHHILRFW</sequence>
<feature type="short sequence motif" description="Histidine triad motif" evidence="1">
    <location>
        <begin position="89"/>
        <end position="93"/>
    </location>
</feature>
<protein>
    <submittedName>
        <fullName evidence="3">HIT family protein</fullName>
    </submittedName>
</protein>
<keyword evidence="4" id="KW-1185">Reference proteome</keyword>
<dbReference type="RefSeq" id="WP_263529609.1">
    <property type="nucleotide sequence ID" value="NZ_JAOVZB010000002.1"/>
</dbReference>
<accession>A0ABT2YQR5</accession>
<dbReference type="SUPFAM" id="SSF54197">
    <property type="entry name" value="HIT-like"/>
    <property type="match status" value="1"/>
</dbReference>
<evidence type="ECO:0000256" key="1">
    <source>
        <dbReference type="PROSITE-ProRule" id="PRU00464"/>
    </source>
</evidence>
<dbReference type="InterPro" id="IPR011146">
    <property type="entry name" value="HIT-like"/>
</dbReference>
<gene>
    <name evidence="3" type="ORF">OFY17_04930</name>
</gene>
<dbReference type="EMBL" id="JAOVZB010000002">
    <property type="protein sequence ID" value="MCV2402228.1"/>
    <property type="molecule type" value="Genomic_DNA"/>
</dbReference>
<feature type="domain" description="HIT" evidence="2">
    <location>
        <begin position="2"/>
        <end position="106"/>
    </location>
</feature>
<proteinExistence type="predicted"/>
<evidence type="ECO:0000313" key="4">
    <source>
        <dbReference type="Proteomes" id="UP001209713"/>
    </source>
</evidence>
<dbReference type="Proteomes" id="UP001209713">
    <property type="component" value="Unassembled WGS sequence"/>
</dbReference>
<dbReference type="InterPro" id="IPR036265">
    <property type="entry name" value="HIT-like_sf"/>
</dbReference>
<evidence type="ECO:0000259" key="2">
    <source>
        <dbReference type="PROSITE" id="PS51084"/>
    </source>
</evidence>
<name>A0ABT2YQR5_9GAMM</name>
<comment type="caution">
    <text evidence="3">The sequence shown here is derived from an EMBL/GenBank/DDBJ whole genome shotgun (WGS) entry which is preliminary data.</text>
</comment>